<proteinExistence type="predicted"/>
<evidence type="ECO:0000256" key="1">
    <source>
        <dbReference type="SAM" id="MobiDB-lite"/>
    </source>
</evidence>
<sequence length="137" mass="14671">IQPPPALRDLGHTEFLQASSQADPSALNSGTHGLIARKPSPAKKENLCQTLGAIPALAAHCASSRVTYPIISRGFPTKRSPVEPCKLQTQGTIPHESQAPDCILQKLPLLRARLNLVNRGASAREVIYSAGAQYLDK</sequence>
<feature type="non-terminal residue" evidence="2">
    <location>
        <position position="1"/>
    </location>
</feature>
<dbReference type="Proteomes" id="UP000242791">
    <property type="component" value="Unassembled WGS sequence"/>
</dbReference>
<evidence type="ECO:0000313" key="2">
    <source>
        <dbReference type="EMBL" id="OJD10583.1"/>
    </source>
</evidence>
<protein>
    <submittedName>
        <fullName evidence="2">Uncharacterized protein</fullName>
    </submittedName>
</protein>
<evidence type="ECO:0000313" key="3">
    <source>
        <dbReference type="Proteomes" id="UP000242791"/>
    </source>
</evidence>
<dbReference type="AlphaFoldDB" id="A0A1J9Q2S3"/>
<name>A0A1J9Q2S3_9EURO</name>
<feature type="region of interest" description="Disordered" evidence="1">
    <location>
        <begin position="19"/>
        <end position="38"/>
    </location>
</feature>
<comment type="caution">
    <text evidence="2">The sequence shown here is derived from an EMBL/GenBank/DDBJ whole genome shotgun (WGS) entry which is preliminary data.</text>
</comment>
<accession>A0A1J9Q2S3</accession>
<dbReference type="VEuPathDB" id="FungiDB:ACJ73_09750"/>
<reference evidence="2 3" key="1">
    <citation type="submission" date="2015-08" db="EMBL/GenBank/DDBJ databases">
        <title>Emmonsia species relationships and genome sequence.</title>
        <authorList>
            <person name="Cuomo C.A."/>
            <person name="Schwartz I.S."/>
            <person name="Kenyon C."/>
            <person name="De Hoog G.S."/>
            <person name="Govender N.P."/>
            <person name="Botha A."/>
            <person name="Moreno L."/>
            <person name="De Vries M."/>
            <person name="Munoz J.F."/>
            <person name="Stielow J.B."/>
        </authorList>
    </citation>
    <scope>NUCLEOTIDE SEQUENCE [LARGE SCALE GENOMIC DNA]</scope>
    <source>
        <strain evidence="2 3">EI222</strain>
    </source>
</reference>
<dbReference type="EMBL" id="LGTZ01002950">
    <property type="protein sequence ID" value="OJD10583.1"/>
    <property type="molecule type" value="Genomic_DNA"/>
</dbReference>
<organism evidence="2 3">
    <name type="scientific">Blastomyces percursus</name>
    <dbReference type="NCBI Taxonomy" id="1658174"/>
    <lineage>
        <taxon>Eukaryota</taxon>
        <taxon>Fungi</taxon>
        <taxon>Dikarya</taxon>
        <taxon>Ascomycota</taxon>
        <taxon>Pezizomycotina</taxon>
        <taxon>Eurotiomycetes</taxon>
        <taxon>Eurotiomycetidae</taxon>
        <taxon>Onygenales</taxon>
        <taxon>Ajellomycetaceae</taxon>
        <taxon>Blastomyces</taxon>
    </lineage>
</organism>
<feature type="compositionally biased region" description="Polar residues" evidence="1">
    <location>
        <begin position="19"/>
        <end position="31"/>
    </location>
</feature>
<gene>
    <name evidence="2" type="ORF">ACJ73_09750</name>
</gene>
<keyword evidence="3" id="KW-1185">Reference proteome</keyword>